<evidence type="ECO:0000259" key="12">
    <source>
        <dbReference type="Pfam" id="PF08532"/>
    </source>
</evidence>
<dbReference type="KEGG" id="pri:PRIO_1983"/>
<dbReference type="PATRIC" id="fig|1073571.4.peg.2082"/>
<dbReference type="HOGENOM" id="CLU_012430_2_0_9"/>
<keyword evidence="5 8" id="KW-0378">Hydrolase</keyword>
<keyword evidence="4" id="KW-0479">Metal-binding</keyword>
<evidence type="ECO:0000313" key="13">
    <source>
        <dbReference type="EMBL" id="CQR54393.1"/>
    </source>
</evidence>
<dbReference type="Pfam" id="PF02449">
    <property type="entry name" value="Glyco_hydro_42"/>
    <property type="match status" value="1"/>
</dbReference>
<feature type="binding site" evidence="10">
    <location>
        <position position="312"/>
    </location>
    <ligand>
        <name>substrate</name>
    </ligand>
</feature>
<dbReference type="InterPro" id="IPR013529">
    <property type="entry name" value="Glyco_hydro_42_N"/>
</dbReference>
<dbReference type="InterPro" id="IPR003476">
    <property type="entry name" value="Glyco_hydro_42"/>
</dbReference>
<evidence type="ECO:0000256" key="4">
    <source>
        <dbReference type="ARBA" id="ARBA00022723"/>
    </source>
</evidence>
<dbReference type="GO" id="GO:0005975">
    <property type="term" value="P:carbohydrate metabolic process"/>
    <property type="evidence" value="ECO:0007669"/>
    <property type="project" value="InterPro"/>
</dbReference>
<dbReference type="InterPro" id="IPR017853">
    <property type="entry name" value="GH"/>
</dbReference>
<feature type="domain" description="Glycoside hydrolase family 42 N-terminal" evidence="11">
    <location>
        <begin position="10"/>
        <end position="375"/>
    </location>
</feature>
<keyword evidence="7 8" id="KW-0326">Glycosidase</keyword>
<dbReference type="PIRSF" id="PIRSF001084">
    <property type="entry name" value="B-galactosidase"/>
    <property type="match status" value="1"/>
</dbReference>
<dbReference type="CDD" id="cd03143">
    <property type="entry name" value="A4_beta-galactosidase_middle_domain"/>
    <property type="match status" value="1"/>
</dbReference>
<evidence type="ECO:0000313" key="14">
    <source>
        <dbReference type="Proteomes" id="UP000033163"/>
    </source>
</evidence>
<evidence type="ECO:0000256" key="6">
    <source>
        <dbReference type="ARBA" id="ARBA00022833"/>
    </source>
</evidence>
<evidence type="ECO:0000256" key="8">
    <source>
        <dbReference type="PIRNR" id="PIRNR001084"/>
    </source>
</evidence>
<evidence type="ECO:0000256" key="10">
    <source>
        <dbReference type="PIRSR" id="PIRSR001084-2"/>
    </source>
</evidence>
<dbReference type="STRING" id="483937.AMQ84_15115"/>
<evidence type="ECO:0000256" key="7">
    <source>
        <dbReference type="ARBA" id="ARBA00023295"/>
    </source>
</evidence>
<name>A0A0E3WGZ4_9BACL</name>
<proteinExistence type="inferred from homology"/>
<reference evidence="14" key="1">
    <citation type="submission" date="2015-03" db="EMBL/GenBank/DDBJ databases">
        <authorList>
            <person name="Wibberg D."/>
        </authorList>
    </citation>
    <scope>NUCLEOTIDE SEQUENCE [LARGE SCALE GENOMIC DNA]</scope>
</reference>
<feature type="binding site" evidence="10">
    <location>
        <position position="143"/>
    </location>
    <ligand>
        <name>substrate</name>
    </ligand>
</feature>
<dbReference type="Proteomes" id="UP000033163">
    <property type="component" value="Chromosome I"/>
</dbReference>
<dbReference type="SUPFAM" id="SSF51445">
    <property type="entry name" value="(Trans)glycosidases"/>
    <property type="match status" value="1"/>
</dbReference>
<evidence type="ECO:0000256" key="9">
    <source>
        <dbReference type="PIRSR" id="PIRSR001084-1"/>
    </source>
</evidence>
<dbReference type="InterPro" id="IPR029062">
    <property type="entry name" value="Class_I_gatase-like"/>
</dbReference>
<evidence type="ECO:0000256" key="1">
    <source>
        <dbReference type="ARBA" id="ARBA00001412"/>
    </source>
</evidence>
<evidence type="ECO:0000259" key="11">
    <source>
        <dbReference type="Pfam" id="PF02449"/>
    </source>
</evidence>
<dbReference type="Pfam" id="PF08532">
    <property type="entry name" value="Glyco_hydro_42M"/>
    <property type="match status" value="1"/>
</dbReference>
<dbReference type="GO" id="GO:0009341">
    <property type="term" value="C:beta-galactosidase complex"/>
    <property type="evidence" value="ECO:0007669"/>
    <property type="project" value="InterPro"/>
</dbReference>
<evidence type="ECO:0000256" key="3">
    <source>
        <dbReference type="ARBA" id="ARBA00012756"/>
    </source>
</evidence>
<dbReference type="RefSeq" id="WP_046502100.1">
    <property type="nucleotide sequence ID" value="NZ_LN831776.1"/>
</dbReference>
<dbReference type="SUPFAM" id="SSF52317">
    <property type="entry name" value="Class I glutamine amidotransferase-like"/>
    <property type="match status" value="1"/>
</dbReference>
<dbReference type="AlphaFoldDB" id="A0A0E3WGZ4"/>
<dbReference type="Gene3D" id="3.20.20.80">
    <property type="entry name" value="Glycosidases"/>
    <property type="match status" value="1"/>
</dbReference>
<comment type="catalytic activity">
    <reaction evidence="1 8">
        <text>Hydrolysis of terminal non-reducing beta-D-galactose residues in beta-D-galactosides.</text>
        <dbReference type="EC" id="3.2.1.23"/>
    </reaction>
</comment>
<dbReference type="EMBL" id="LN831776">
    <property type="protein sequence ID" value="CQR54393.1"/>
    <property type="molecule type" value="Genomic_DNA"/>
</dbReference>
<dbReference type="GO" id="GO:0046872">
    <property type="term" value="F:metal ion binding"/>
    <property type="evidence" value="ECO:0007669"/>
    <property type="project" value="UniProtKB-KW"/>
</dbReference>
<dbReference type="EC" id="3.2.1.23" evidence="3 8"/>
<dbReference type="GO" id="GO:0004565">
    <property type="term" value="F:beta-galactosidase activity"/>
    <property type="evidence" value="ECO:0007669"/>
    <property type="project" value="UniProtKB-EC"/>
</dbReference>
<feature type="domain" description="Beta-galactosidase trimerisation" evidence="12">
    <location>
        <begin position="389"/>
        <end position="594"/>
    </location>
</feature>
<gene>
    <name evidence="13" type="ORF">PRIO_1983</name>
</gene>
<sequence>MSTLRYGVAYYDEYMPYERLDEDIAMMKEAGINTVRIAESTWSTHEPQNGVFDFTSVDRVLDAMHAAGIAVIVGTPTYAVPAWLVKEHPDVLAVTPKGPGKYGARQIMDITNPAYLFHAERIIRKLISRVCKHPAVIGYQTDNETKHYDTAGENVQLLFVKYMRETFGTLEEINRRFGLDYWSNRINSWEDFPSVVGTINGSLGAEFARFQRGLVTDFLAWQAALVNEYKQPGQFVTQNFDFEWRGHSFGVQPSVDHFAAAQAFDIAGVDIYHPSQHELTGTEIAFGGDIARSLKRSNYLVLETQAQAFPHWTPYPGQLRLQAFSHLASGANMVAYWHWHSIHNSIETYWKGLLSHDFQPNPVYNEAVTIGRDFARLSGSLYGLRKKNKAAVMISNEALTALEWFKLPDGKNYNDVVRWLYDGLYRMNIECDFIQPGDEGLSGYSLIIVPALYAVSDEALERLNAYVKQGGHAVYTFKSGFADETVKVRTAVQPGIISEACGISYSLFVTPHEVRLKSERAAISAEDNKVESWMELITPATAEVLLRYEHPHWGEYAAVTRNRYGQGSATYIGCMTSREMAASILKAAVQEAGLWGPDQELAFPLIVKTGVNPQNRKVRYYFNYSDSLQSLVYPHGPAKELLSGRTVAPKDGLELSAWGLVILEEDTATQGADE</sequence>
<dbReference type="PANTHER" id="PTHR36447:SF2">
    <property type="entry name" value="BETA-GALACTOSIDASE YESZ"/>
    <property type="match status" value="1"/>
</dbReference>
<organism evidence="13 14">
    <name type="scientific">Paenibacillus riograndensis SBR5</name>
    <dbReference type="NCBI Taxonomy" id="1073571"/>
    <lineage>
        <taxon>Bacteria</taxon>
        <taxon>Bacillati</taxon>
        <taxon>Bacillota</taxon>
        <taxon>Bacilli</taxon>
        <taxon>Bacillales</taxon>
        <taxon>Paenibacillaceae</taxon>
        <taxon>Paenibacillus</taxon>
        <taxon>Paenibacillus sonchi group</taxon>
    </lineage>
</organism>
<comment type="similarity">
    <text evidence="2 8">Belongs to the glycosyl hydrolase 42 family.</text>
</comment>
<feature type="active site" description="Proton donor" evidence="9">
    <location>
        <position position="144"/>
    </location>
</feature>
<evidence type="ECO:0000256" key="5">
    <source>
        <dbReference type="ARBA" id="ARBA00022801"/>
    </source>
</evidence>
<dbReference type="PANTHER" id="PTHR36447">
    <property type="entry name" value="BETA-GALACTOSIDASE GANA"/>
    <property type="match status" value="1"/>
</dbReference>
<evidence type="ECO:0000256" key="2">
    <source>
        <dbReference type="ARBA" id="ARBA00005940"/>
    </source>
</evidence>
<dbReference type="Gene3D" id="3.40.50.880">
    <property type="match status" value="1"/>
</dbReference>
<feature type="active site" description="Nucleophile" evidence="9">
    <location>
        <position position="303"/>
    </location>
</feature>
<keyword evidence="6" id="KW-0862">Zinc</keyword>
<dbReference type="InterPro" id="IPR013738">
    <property type="entry name" value="Beta_galactosidase_Trimer"/>
</dbReference>
<accession>A0A0E3WGZ4</accession>
<protein>
    <recommendedName>
        <fullName evidence="3 8">Beta-galactosidase</fullName>
        <shortName evidence="8">Beta-gal</shortName>
        <ecNumber evidence="3 8">3.2.1.23</ecNumber>
    </recommendedName>
</protein>
<feature type="binding site" evidence="10">
    <location>
        <position position="105"/>
    </location>
    <ligand>
        <name>substrate</name>
    </ligand>
</feature>